<dbReference type="Proteomes" id="UP001596413">
    <property type="component" value="Unassembled WGS sequence"/>
</dbReference>
<dbReference type="EMBL" id="JBHSZO010000006">
    <property type="protein sequence ID" value="MFC7217622.1"/>
    <property type="molecule type" value="Genomic_DNA"/>
</dbReference>
<accession>A0ABW2GCV3</accession>
<reference evidence="2" key="1">
    <citation type="journal article" date="2019" name="Int. J. Syst. Evol. Microbiol.">
        <title>The Global Catalogue of Microorganisms (GCM) 10K type strain sequencing project: providing services to taxonomists for standard genome sequencing and annotation.</title>
        <authorList>
            <consortium name="The Broad Institute Genomics Platform"/>
            <consortium name="The Broad Institute Genome Sequencing Center for Infectious Disease"/>
            <person name="Wu L."/>
            <person name="Ma J."/>
        </authorList>
    </citation>
    <scope>NUCLEOTIDE SEQUENCE [LARGE SCALE GENOMIC DNA]</scope>
    <source>
        <strain evidence="2">CGMCC 1.13681</strain>
    </source>
</reference>
<comment type="caution">
    <text evidence="1">The sequence shown here is derived from an EMBL/GenBank/DDBJ whole genome shotgun (WGS) entry which is preliminary data.</text>
</comment>
<keyword evidence="2" id="KW-1185">Reference proteome</keyword>
<gene>
    <name evidence="1" type="ORF">ACFQLX_05455</name>
</gene>
<organism evidence="1 2">
    <name type="scientific">Streptomyces polyrhachis</name>
    <dbReference type="NCBI Taxonomy" id="1282885"/>
    <lineage>
        <taxon>Bacteria</taxon>
        <taxon>Bacillati</taxon>
        <taxon>Actinomycetota</taxon>
        <taxon>Actinomycetes</taxon>
        <taxon>Kitasatosporales</taxon>
        <taxon>Streptomycetaceae</taxon>
        <taxon>Streptomyces</taxon>
    </lineage>
</organism>
<proteinExistence type="predicted"/>
<protein>
    <submittedName>
        <fullName evidence="1">Uncharacterized protein</fullName>
    </submittedName>
</protein>
<evidence type="ECO:0000313" key="2">
    <source>
        <dbReference type="Proteomes" id="UP001596413"/>
    </source>
</evidence>
<name>A0ABW2GCV3_9ACTN</name>
<evidence type="ECO:0000313" key="1">
    <source>
        <dbReference type="EMBL" id="MFC7217622.1"/>
    </source>
</evidence>
<dbReference type="RefSeq" id="WP_386412552.1">
    <property type="nucleotide sequence ID" value="NZ_JBHSZO010000006.1"/>
</dbReference>
<sequence length="213" mass="23871">MRPESSHAPLEAAFPRALRDDVQVVLRLLPPARFSSSPSFSATVQGEDIAIPYRLYNDEPTGSADAALTPVQSAILHCLYTRHHDGVVRQRHLERVVGVAEPWIAPYVVQLVGEYVVEIVVAARKGLVDLDAPDSRQHAVYGAFVAANRTLFDTTQRRAVSYWSCYYRHRYETFQSYPGCGLLDSLWNAATHRTGQPRSRLIPVTRARSLRDA</sequence>